<dbReference type="GO" id="GO:0005886">
    <property type="term" value="C:plasma membrane"/>
    <property type="evidence" value="ECO:0007669"/>
    <property type="project" value="TreeGrafter"/>
</dbReference>
<feature type="region of interest" description="Disordered" evidence="2">
    <location>
        <begin position="177"/>
        <end position="314"/>
    </location>
</feature>
<dbReference type="Pfam" id="PF05649">
    <property type="entry name" value="Peptidase_M13_N"/>
    <property type="match status" value="1"/>
</dbReference>
<keyword evidence="6" id="KW-1185">Reference proteome</keyword>
<feature type="compositionally biased region" description="Basic and acidic residues" evidence="2">
    <location>
        <begin position="218"/>
        <end position="228"/>
    </location>
</feature>
<dbReference type="InterPro" id="IPR042089">
    <property type="entry name" value="Peptidase_M13_dom_2"/>
</dbReference>
<keyword evidence="3" id="KW-1133">Transmembrane helix</keyword>
<evidence type="ECO:0000259" key="4">
    <source>
        <dbReference type="Pfam" id="PF05649"/>
    </source>
</evidence>
<dbReference type="PROSITE" id="PS51885">
    <property type="entry name" value="NEPRILYSIN"/>
    <property type="match status" value="1"/>
</dbReference>
<reference evidence="5 6" key="2">
    <citation type="submission" date="2019-01" db="EMBL/GenBank/DDBJ databases">
        <title>The decoding of complex shrimp genome reveals the adaptation for benthos swimmer, frequently molting mechanism and breeding impact on genome.</title>
        <authorList>
            <person name="Sun Y."/>
            <person name="Gao Y."/>
            <person name="Yu Y."/>
        </authorList>
    </citation>
    <scope>NUCLEOTIDE SEQUENCE [LARGE SCALE GENOMIC DNA]</scope>
    <source>
        <tissue evidence="5">Muscle</tissue>
    </source>
</reference>
<keyword evidence="3" id="KW-0472">Membrane</keyword>
<dbReference type="Gene3D" id="1.10.1380.10">
    <property type="entry name" value="Neutral endopeptidase , domain2"/>
    <property type="match status" value="1"/>
</dbReference>
<dbReference type="AlphaFoldDB" id="A0A423T0G7"/>
<dbReference type="InterPro" id="IPR000718">
    <property type="entry name" value="Peptidase_M13"/>
</dbReference>
<evidence type="ECO:0000256" key="1">
    <source>
        <dbReference type="ARBA" id="ARBA00007357"/>
    </source>
</evidence>
<dbReference type="PANTHER" id="PTHR11733:SF237">
    <property type="entry name" value="NEPRILYSIN-LIKE 4"/>
    <property type="match status" value="1"/>
</dbReference>
<sequence>MVTHTKLLENAKSEAKIRRRLKPFTLSSRLGHSDRAMASLREHVEMKEQPGFVDISLNEKGPPPPPLPLPRLSWRKGTVVAAVCAVAVVATVATLAVFAQDGGASAKTAHPHPHVGTEPQMIGDAAGLLRGSNVFKQLLSGLLTASKENENGQQASQKTGEVKQEIAEPEFKEVQEKLENDEGYEGGGRPYPPSRVRASLVPPPGDPNFKSEVVLLENPREHDQPRSGEEEEEEVKETERKRGQRDTATKVEAEEGEVKEVEAKEKEVEKAEEKVEKAEEKVEKPEEKVEKPAKKVEKPAKKVEKPATGELQQHLESPHNKEFVVCETPECAVAASQISESLDLSANPCENFYQFACGGWMDKHPIPEEGATGTFYEAGDILTKRLKLILESPVSPGAAEPLHMVNRFYETCMDTDTMDSLGLQPLITSLNNQGGWPMVTDGWDPAHFDLAAALVDLRSINVYPIFGVGVDANVFNVSRRVVYVQAGTVPLGLGLMSQATDAVLDAYRAFMTAAAKELRQELGSSATDEEIEAQVQEVVDFEIAFSKLVIESSVEATDSSWETNVAGIQADLDDGVPGQFNFLAFMKEMFTNTGVTINEDEPVISFKSPFFANLTTMLANTPPRTIANAIGWWWAYDIGRETTYAMRNISFDFQQALTGATEPSPRWEHCLPQANYNLGFALSRAYVDRFFPTTAKDETSELVEDLRAAFNSLLDENTWMLEDDLAVAREKLAAIDPFVAYPDWIMDDAELTNGYEDSFCILAMVYRK</sequence>
<reference evidence="5 6" key="1">
    <citation type="submission" date="2018-04" db="EMBL/GenBank/DDBJ databases">
        <authorList>
            <person name="Zhang X."/>
            <person name="Yuan J."/>
            <person name="Li F."/>
            <person name="Xiang J."/>
        </authorList>
    </citation>
    <scope>NUCLEOTIDE SEQUENCE [LARGE SCALE GENOMIC DNA]</scope>
    <source>
        <tissue evidence="5">Muscle</tissue>
    </source>
</reference>
<dbReference type="GO" id="GO:0004222">
    <property type="term" value="F:metalloendopeptidase activity"/>
    <property type="evidence" value="ECO:0007669"/>
    <property type="project" value="InterPro"/>
</dbReference>
<dbReference type="SUPFAM" id="SSF55486">
    <property type="entry name" value="Metalloproteases ('zincins'), catalytic domain"/>
    <property type="match status" value="1"/>
</dbReference>
<gene>
    <name evidence="5" type="ORF">C7M84_011757</name>
</gene>
<feature type="transmembrane region" description="Helical" evidence="3">
    <location>
        <begin position="79"/>
        <end position="99"/>
    </location>
</feature>
<dbReference type="Proteomes" id="UP000283509">
    <property type="component" value="Unassembled WGS sequence"/>
</dbReference>
<evidence type="ECO:0000313" key="5">
    <source>
        <dbReference type="EMBL" id="ROT69979.1"/>
    </source>
</evidence>
<dbReference type="EMBL" id="QCYY01002486">
    <property type="protein sequence ID" value="ROT69979.1"/>
    <property type="molecule type" value="Genomic_DNA"/>
</dbReference>
<feature type="domain" description="Peptidase M13 N-terminal" evidence="4">
    <location>
        <begin position="348"/>
        <end position="742"/>
    </location>
</feature>
<dbReference type="GO" id="GO:0016485">
    <property type="term" value="P:protein processing"/>
    <property type="evidence" value="ECO:0007669"/>
    <property type="project" value="TreeGrafter"/>
</dbReference>
<feature type="compositionally biased region" description="Basic and acidic residues" evidence="2">
    <location>
        <begin position="237"/>
        <end position="307"/>
    </location>
</feature>
<protein>
    <recommendedName>
        <fullName evidence="4">Peptidase M13 N-terminal domain-containing protein</fullName>
    </recommendedName>
</protein>
<accession>A0A423T0G7</accession>
<dbReference type="PANTHER" id="PTHR11733">
    <property type="entry name" value="ZINC METALLOPROTEASE FAMILY M13 NEPRILYSIN-RELATED"/>
    <property type="match status" value="1"/>
</dbReference>
<name>A0A423T0G7_PENVA</name>
<dbReference type="CDD" id="cd08662">
    <property type="entry name" value="M13"/>
    <property type="match status" value="1"/>
</dbReference>
<evidence type="ECO:0000256" key="2">
    <source>
        <dbReference type="SAM" id="MobiDB-lite"/>
    </source>
</evidence>
<dbReference type="InterPro" id="IPR008753">
    <property type="entry name" value="Peptidase_M13_N"/>
</dbReference>
<proteinExistence type="inferred from homology"/>
<dbReference type="OrthoDB" id="6475849at2759"/>
<evidence type="ECO:0000313" key="6">
    <source>
        <dbReference type="Proteomes" id="UP000283509"/>
    </source>
</evidence>
<dbReference type="Gene3D" id="3.40.390.10">
    <property type="entry name" value="Collagenase (Catalytic Domain)"/>
    <property type="match status" value="1"/>
</dbReference>
<keyword evidence="3" id="KW-0812">Transmembrane</keyword>
<organism evidence="5 6">
    <name type="scientific">Penaeus vannamei</name>
    <name type="common">Whiteleg shrimp</name>
    <name type="synonym">Litopenaeus vannamei</name>
    <dbReference type="NCBI Taxonomy" id="6689"/>
    <lineage>
        <taxon>Eukaryota</taxon>
        <taxon>Metazoa</taxon>
        <taxon>Ecdysozoa</taxon>
        <taxon>Arthropoda</taxon>
        <taxon>Crustacea</taxon>
        <taxon>Multicrustacea</taxon>
        <taxon>Malacostraca</taxon>
        <taxon>Eumalacostraca</taxon>
        <taxon>Eucarida</taxon>
        <taxon>Decapoda</taxon>
        <taxon>Dendrobranchiata</taxon>
        <taxon>Penaeoidea</taxon>
        <taxon>Penaeidae</taxon>
        <taxon>Penaeus</taxon>
    </lineage>
</organism>
<dbReference type="STRING" id="6689.A0A423T0G7"/>
<comment type="similarity">
    <text evidence="1">Belongs to the peptidase M13 family.</text>
</comment>
<comment type="caution">
    <text evidence="5">The sequence shown here is derived from an EMBL/GenBank/DDBJ whole genome shotgun (WGS) entry which is preliminary data.</text>
</comment>
<evidence type="ECO:0000256" key="3">
    <source>
        <dbReference type="SAM" id="Phobius"/>
    </source>
</evidence>
<dbReference type="InterPro" id="IPR024079">
    <property type="entry name" value="MetalloPept_cat_dom_sf"/>
</dbReference>